<organism evidence="6 7">
    <name type="scientific">Armillaria gallica</name>
    <name type="common">Bulbous honey fungus</name>
    <name type="synonym">Armillaria bulbosa</name>
    <dbReference type="NCBI Taxonomy" id="47427"/>
    <lineage>
        <taxon>Eukaryota</taxon>
        <taxon>Fungi</taxon>
        <taxon>Dikarya</taxon>
        <taxon>Basidiomycota</taxon>
        <taxon>Agaricomycotina</taxon>
        <taxon>Agaricomycetes</taxon>
        <taxon>Agaricomycetidae</taxon>
        <taxon>Agaricales</taxon>
        <taxon>Marasmiineae</taxon>
        <taxon>Physalacriaceae</taxon>
        <taxon>Armillaria</taxon>
    </lineage>
</organism>
<dbReference type="STRING" id="47427.A0A2H3DF58"/>
<dbReference type="PANTHER" id="PTHR10434">
    <property type="entry name" value="1-ACYL-SN-GLYCEROL-3-PHOSPHATE ACYLTRANSFERASE"/>
    <property type="match status" value="1"/>
</dbReference>
<evidence type="ECO:0000313" key="6">
    <source>
        <dbReference type="EMBL" id="PBK93865.1"/>
    </source>
</evidence>
<gene>
    <name evidence="6" type="ORF">ARMGADRAFT_108184</name>
</gene>
<feature type="domain" description="Phospholipid/glycerol acyltransferase" evidence="5">
    <location>
        <begin position="119"/>
        <end position="235"/>
    </location>
</feature>
<keyword evidence="4" id="KW-1133">Transmembrane helix</keyword>
<dbReference type="Pfam" id="PF01553">
    <property type="entry name" value="Acyltransferase"/>
    <property type="match status" value="1"/>
</dbReference>
<keyword evidence="4" id="KW-0812">Transmembrane</keyword>
<name>A0A2H3DF58_ARMGA</name>
<sequence length="368" mass="40183">MRRVKDDRPRACPYAVSRWRSVRYCSPTPILFFLPQPMAFLAAFIKPLAYISLPFVILRSVAAASPTGRYYVRLGMYIGTLTFIATWGAAIAAGMSLVNMRYDVNIIEGQEHLVAERPSILMINHQSFLDILIVGRLIPRRTSIMAKSSIRWTPLGPFMIMSGTIFVDRGNNARAVSSLKAAGETMKSGGVSLYMYPEGTRHLSEDNSLLPLKKGGFHLAIQSGIPIVPIVAENYWWLYRKGFFGTGKIKVRALPPIQTKGLTPEDASALSLRVREQMLETLNEISAISPSQAKTEKDSSPLETEAAGTEAVAETKVDVTEGDSEKPPVVAGAQTSTPSESGSDKARSSENGTETEEDEGMVLVGRPA</sequence>
<dbReference type="Proteomes" id="UP000217790">
    <property type="component" value="Unassembled WGS sequence"/>
</dbReference>
<evidence type="ECO:0000259" key="5">
    <source>
        <dbReference type="SMART" id="SM00563"/>
    </source>
</evidence>
<proteinExistence type="predicted"/>
<evidence type="ECO:0000256" key="4">
    <source>
        <dbReference type="SAM" id="Phobius"/>
    </source>
</evidence>
<dbReference type="GO" id="GO:0003841">
    <property type="term" value="F:1-acylglycerol-3-phosphate O-acyltransferase activity"/>
    <property type="evidence" value="ECO:0007669"/>
    <property type="project" value="TreeGrafter"/>
</dbReference>
<evidence type="ECO:0000313" key="7">
    <source>
        <dbReference type="Proteomes" id="UP000217790"/>
    </source>
</evidence>
<evidence type="ECO:0000256" key="2">
    <source>
        <dbReference type="ARBA" id="ARBA00023315"/>
    </source>
</evidence>
<keyword evidence="1 6" id="KW-0808">Transferase</keyword>
<evidence type="ECO:0000256" key="3">
    <source>
        <dbReference type="SAM" id="MobiDB-lite"/>
    </source>
</evidence>
<feature type="transmembrane region" description="Helical" evidence="4">
    <location>
        <begin position="38"/>
        <end position="62"/>
    </location>
</feature>
<protein>
    <submittedName>
        <fullName evidence="6">Acyltransferase-domain-containing protein</fullName>
    </submittedName>
</protein>
<dbReference type="FunCoup" id="A0A2H3DF58">
    <property type="interactions" value="229"/>
</dbReference>
<evidence type="ECO:0000256" key="1">
    <source>
        <dbReference type="ARBA" id="ARBA00022679"/>
    </source>
</evidence>
<dbReference type="GO" id="GO:0006654">
    <property type="term" value="P:phosphatidic acid biosynthetic process"/>
    <property type="evidence" value="ECO:0007669"/>
    <property type="project" value="TreeGrafter"/>
</dbReference>
<keyword evidence="2 6" id="KW-0012">Acyltransferase</keyword>
<feature type="compositionally biased region" description="Low complexity" evidence="3">
    <location>
        <begin position="303"/>
        <end position="312"/>
    </location>
</feature>
<accession>A0A2H3DF58</accession>
<dbReference type="OMA" id="ESMHART"/>
<feature type="transmembrane region" description="Helical" evidence="4">
    <location>
        <begin position="74"/>
        <end position="98"/>
    </location>
</feature>
<dbReference type="OrthoDB" id="202234at2759"/>
<feature type="compositionally biased region" description="Basic and acidic residues" evidence="3">
    <location>
        <begin position="313"/>
        <end position="326"/>
    </location>
</feature>
<reference evidence="7" key="1">
    <citation type="journal article" date="2017" name="Nat. Ecol. Evol.">
        <title>Genome expansion and lineage-specific genetic innovations in the forest pathogenic fungi Armillaria.</title>
        <authorList>
            <person name="Sipos G."/>
            <person name="Prasanna A.N."/>
            <person name="Walter M.C."/>
            <person name="O'Connor E."/>
            <person name="Balint B."/>
            <person name="Krizsan K."/>
            <person name="Kiss B."/>
            <person name="Hess J."/>
            <person name="Varga T."/>
            <person name="Slot J."/>
            <person name="Riley R."/>
            <person name="Boka B."/>
            <person name="Rigling D."/>
            <person name="Barry K."/>
            <person name="Lee J."/>
            <person name="Mihaltcheva S."/>
            <person name="LaButti K."/>
            <person name="Lipzen A."/>
            <person name="Waldron R."/>
            <person name="Moloney N.M."/>
            <person name="Sperisen C."/>
            <person name="Kredics L."/>
            <person name="Vagvoelgyi C."/>
            <person name="Patrignani A."/>
            <person name="Fitzpatrick D."/>
            <person name="Nagy I."/>
            <person name="Doyle S."/>
            <person name="Anderson J.B."/>
            <person name="Grigoriev I.V."/>
            <person name="Gueldener U."/>
            <person name="Muensterkoetter M."/>
            <person name="Nagy L.G."/>
        </authorList>
    </citation>
    <scope>NUCLEOTIDE SEQUENCE [LARGE SCALE GENOMIC DNA]</scope>
    <source>
        <strain evidence="7">Ar21-2</strain>
    </source>
</reference>
<dbReference type="SMART" id="SM00563">
    <property type="entry name" value="PlsC"/>
    <property type="match status" value="1"/>
</dbReference>
<dbReference type="EMBL" id="KZ293655">
    <property type="protein sequence ID" value="PBK93865.1"/>
    <property type="molecule type" value="Genomic_DNA"/>
</dbReference>
<dbReference type="InterPro" id="IPR002123">
    <property type="entry name" value="Plipid/glycerol_acylTrfase"/>
</dbReference>
<dbReference type="InParanoid" id="A0A2H3DF58"/>
<keyword evidence="4" id="KW-0472">Membrane</keyword>
<dbReference type="SUPFAM" id="SSF69593">
    <property type="entry name" value="Glycerol-3-phosphate (1)-acyltransferase"/>
    <property type="match status" value="1"/>
</dbReference>
<dbReference type="AlphaFoldDB" id="A0A2H3DF58"/>
<dbReference type="PANTHER" id="PTHR10434:SF11">
    <property type="entry name" value="1-ACYL-SN-GLYCEROL-3-PHOSPHATE ACYLTRANSFERASE"/>
    <property type="match status" value="1"/>
</dbReference>
<dbReference type="GO" id="GO:0005783">
    <property type="term" value="C:endoplasmic reticulum"/>
    <property type="evidence" value="ECO:0007669"/>
    <property type="project" value="TreeGrafter"/>
</dbReference>
<feature type="region of interest" description="Disordered" evidence="3">
    <location>
        <begin position="289"/>
        <end position="368"/>
    </location>
</feature>
<dbReference type="CDD" id="cd07989">
    <property type="entry name" value="LPLAT_AGPAT-like"/>
    <property type="match status" value="1"/>
</dbReference>
<keyword evidence="7" id="KW-1185">Reference proteome</keyword>